<proteinExistence type="predicted"/>
<organism evidence="1 2">
    <name type="scientific">Candidatus Litorirhabdus singularis</name>
    <dbReference type="NCBI Taxonomy" id="2518993"/>
    <lineage>
        <taxon>Bacteria</taxon>
        <taxon>Pseudomonadati</taxon>
        <taxon>Pseudomonadota</taxon>
        <taxon>Gammaproteobacteria</taxon>
        <taxon>Cellvibrionales</taxon>
        <taxon>Halieaceae</taxon>
        <taxon>Candidatus Litorirhabdus</taxon>
    </lineage>
</organism>
<evidence type="ECO:0008006" key="3">
    <source>
        <dbReference type="Google" id="ProtNLM"/>
    </source>
</evidence>
<accession>A0ABT3TKX1</accession>
<name>A0ABT3TKX1_9GAMM</name>
<sequence>MNVLQTEFWSIFVPPEWWAEREEDSIVIGDRDEVGTIEISTLVRDAGVFEEAEVAGIAAENAEQDYQFKPAAAGQFKGVTAQWRDSESAVREWYLASGGLLLFVTYCCDLDNAGMDDAAVDEILDTLELEQAPVAEGAS</sequence>
<protein>
    <recommendedName>
        <fullName evidence="3">DUF3805 domain-containing protein</fullName>
    </recommendedName>
</protein>
<reference evidence="1" key="1">
    <citation type="submission" date="2019-02" db="EMBL/GenBank/DDBJ databases">
        <authorList>
            <person name="Li S.-H."/>
        </authorList>
    </citation>
    <scope>NUCLEOTIDE SEQUENCE</scope>
    <source>
        <strain evidence="1">IMCC14734</strain>
    </source>
</reference>
<dbReference type="Proteomes" id="UP001143362">
    <property type="component" value="Unassembled WGS sequence"/>
</dbReference>
<evidence type="ECO:0000313" key="1">
    <source>
        <dbReference type="EMBL" id="MCX2982963.1"/>
    </source>
</evidence>
<gene>
    <name evidence="1" type="ORF">EYC98_19040</name>
</gene>
<evidence type="ECO:0000313" key="2">
    <source>
        <dbReference type="Proteomes" id="UP001143362"/>
    </source>
</evidence>
<comment type="caution">
    <text evidence="1">The sequence shown here is derived from an EMBL/GenBank/DDBJ whole genome shotgun (WGS) entry which is preliminary data.</text>
</comment>
<dbReference type="EMBL" id="SHNN01000005">
    <property type="protein sequence ID" value="MCX2982963.1"/>
    <property type="molecule type" value="Genomic_DNA"/>
</dbReference>
<keyword evidence="2" id="KW-1185">Reference proteome</keyword>